<dbReference type="EMBL" id="JACYTQ010000006">
    <property type="protein sequence ID" value="MBD8490428.1"/>
    <property type="molecule type" value="Genomic_DNA"/>
</dbReference>
<reference evidence="3 4" key="1">
    <citation type="submission" date="2020-09" db="EMBL/GenBank/DDBJ databases">
        <title>Echinicola sp. CAU 1574 isolated from sand of Sido Beach.</title>
        <authorList>
            <person name="Kim W."/>
        </authorList>
    </citation>
    <scope>NUCLEOTIDE SEQUENCE [LARGE SCALE GENOMIC DNA]</scope>
    <source>
        <strain evidence="3 4">CAU 1574</strain>
    </source>
</reference>
<evidence type="ECO:0000256" key="1">
    <source>
        <dbReference type="SAM" id="Phobius"/>
    </source>
</evidence>
<dbReference type="InterPro" id="IPR000326">
    <property type="entry name" value="PAP2/HPO"/>
</dbReference>
<sequence>MNRNIALTLSIIFQPLLVPTLVFTLILYLVPQATQVPHEIKGSMLLMVVVSTLLIPMLSVIGMKYMESIPSLHMASKRERYLPFTTVSIFYIIVTYFFYLRLNYDDLIVFSLVTMTGSIVLLTLVTFFWKISAHLTGLSGLLAIMVVLSWKYPSASLLYPMIVTIVLCGAVASSRLYLNAHKPGELLAGFCLGFGTCFVSFYYYLLS</sequence>
<evidence type="ECO:0000313" key="3">
    <source>
        <dbReference type="EMBL" id="MBD8490428.1"/>
    </source>
</evidence>
<name>A0ABR9ARD3_9BACT</name>
<comment type="caution">
    <text evidence="3">The sequence shown here is derived from an EMBL/GenBank/DDBJ whole genome shotgun (WGS) entry which is preliminary data.</text>
</comment>
<proteinExistence type="predicted"/>
<accession>A0ABR9ARD3</accession>
<keyword evidence="1" id="KW-0472">Membrane</keyword>
<feature type="domain" description="Phosphatidic acid phosphatase type 2/haloperoxidase" evidence="2">
    <location>
        <begin position="138"/>
        <end position="204"/>
    </location>
</feature>
<dbReference type="Pfam" id="PF01569">
    <property type="entry name" value="PAP2"/>
    <property type="match status" value="1"/>
</dbReference>
<dbReference type="Proteomes" id="UP000647133">
    <property type="component" value="Unassembled WGS sequence"/>
</dbReference>
<protein>
    <submittedName>
        <fullName evidence="3">PA-phosphatase</fullName>
    </submittedName>
</protein>
<feature type="transmembrane region" description="Helical" evidence="1">
    <location>
        <begin position="107"/>
        <end position="128"/>
    </location>
</feature>
<feature type="transmembrane region" description="Helical" evidence="1">
    <location>
        <begin position="158"/>
        <end position="178"/>
    </location>
</feature>
<feature type="transmembrane region" description="Helical" evidence="1">
    <location>
        <begin position="81"/>
        <end position="101"/>
    </location>
</feature>
<gene>
    <name evidence="3" type="ORF">IFO69_16875</name>
</gene>
<organism evidence="3 4">
    <name type="scientific">Echinicola arenosa</name>
    <dbReference type="NCBI Taxonomy" id="2774144"/>
    <lineage>
        <taxon>Bacteria</taxon>
        <taxon>Pseudomonadati</taxon>
        <taxon>Bacteroidota</taxon>
        <taxon>Cytophagia</taxon>
        <taxon>Cytophagales</taxon>
        <taxon>Cyclobacteriaceae</taxon>
        <taxon>Echinicola</taxon>
    </lineage>
</organism>
<feature type="transmembrane region" description="Helical" evidence="1">
    <location>
        <begin position="185"/>
        <end position="205"/>
    </location>
</feature>
<feature type="transmembrane region" description="Helical" evidence="1">
    <location>
        <begin position="135"/>
        <end position="152"/>
    </location>
</feature>
<keyword evidence="4" id="KW-1185">Reference proteome</keyword>
<keyword evidence="1" id="KW-1133">Transmembrane helix</keyword>
<feature type="transmembrane region" description="Helical" evidence="1">
    <location>
        <begin position="7"/>
        <end position="30"/>
    </location>
</feature>
<dbReference type="Gene3D" id="1.20.144.10">
    <property type="entry name" value="Phosphatidic acid phosphatase type 2/haloperoxidase"/>
    <property type="match status" value="1"/>
</dbReference>
<evidence type="ECO:0000313" key="4">
    <source>
        <dbReference type="Proteomes" id="UP000647133"/>
    </source>
</evidence>
<evidence type="ECO:0000259" key="2">
    <source>
        <dbReference type="Pfam" id="PF01569"/>
    </source>
</evidence>
<keyword evidence="1" id="KW-0812">Transmembrane</keyword>
<feature type="transmembrane region" description="Helical" evidence="1">
    <location>
        <begin position="42"/>
        <end position="61"/>
    </location>
</feature>